<dbReference type="Gene3D" id="3.80.30.20">
    <property type="entry name" value="tm_1862 like domain"/>
    <property type="match status" value="1"/>
</dbReference>
<dbReference type="Pfam" id="PF13311">
    <property type="entry name" value="DUF4080"/>
    <property type="match status" value="1"/>
</dbReference>
<keyword evidence="3" id="KW-0479">Metal-binding</keyword>
<dbReference type="InterPro" id="IPR036724">
    <property type="entry name" value="Cobalamin-bd_sf"/>
</dbReference>
<evidence type="ECO:0000259" key="7">
    <source>
        <dbReference type="PROSITE" id="PS51918"/>
    </source>
</evidence>
<dbReference type="RefSeq" id="WP_148809628.1">
    <property type="nucleotide sequence ID" value="NZ_CP042243.1"/>
</dbReference>
<dbReference type="SFLD" id="SFLDS00029">
    <property type="entry name" value="Radical_SAM"/>
    <property type="match status" value="1"/>
</dbReference>
<evidence type="ECO:0000256" key="1">
    <source>
        <dbReference type="ARBA" id="ARBA00001966"/>
    </source>
</evidence>
<dbReference type="InterPro" id="IPR034466">
    <property type="entry name" value="Methyltransferase_Class_B"/>
</dbReference>
<keyword evidence="2" id="KW-0949">S-adenosyl-L-methionine</keyword>
<dbReference type="InterPro" id="IPR023404">
    <property type="entry name" value="rSAM_horseshoe"/>
</dbReference>
<dbReference type="Pfam" id="PF02310">
    <property type="entry name" value="B12-binding"/>
    <property type="match status" value="1"/>
</dbReference>
<evidence type="ECO:0000256" key="4">
    <source>
        <dbReference type="ARBA" id="ARBA00023004"/>
    </source>
</evidence>
<keyword evidence="4" id="KW-0408">Iron</keyword>
<feature type="domain" description="Radical SAM core" evidence="7">
    <location>
        <begin position="173"/>
        <end position="403"/>
    </location>
</feature>
<comment type="cofactor">
    <cofactor evidence="1">
        <name>[4Fe-4S] cluster</name>
        <dbReference type="ChEBI" id="CHEBI:49883"/>
    </cofactor>
</comment>
<dbReference type="SFLD" id="SFLDG01123">
    <property type="entry name" value="methyltransferase_(Class_B)"/>
    <property type="match status" value="1"/>
</dbReference>
<gene>
    <name evidence="8" type="ORF">FQB35_09115</name>
</gene>
<dbReference type="Proteomes" id="UP000324646">
    <property type="component" value="Chromosome"/>
</dbReference>
<reference evidence="8 9" key="1">
    <citation type="submission" date="2019-07" db="EMBL/GenBank/DDBJ databases">
        <title>Complete genome of Crassaminicella thermophila SY095.</title>
        <authorList>
            <person name="Li X."/>
        </authorList>
    </citation>
    <scope>NUCLEOTIDE SEQUENCE [LARGE SCALE GENOMIC DNA]</scope>
    <source>
        <strain evidence="8 9">SY095</strain>
    </source>
</reference>
<dbReference type="KEGG" id="crs:FQB35_09115"/>
<feature type="domain" description="B12-binding" evidence="6">
    <location>
        <begin position="1"/>
        <end position="134"/>
    </location>
</feature>
<dbReference type="SUPFAM" id="SSF102114">
    <property type="entry name" value="Radical SAM enzymes"/>
    <property type="match status" value="1"/>
</dbReference>
<dbReference type="AlphaFoldDB" id="A0A5C0SD71"/>
<dbReference type="GO" id="GO:0003824">
    <property type="term" value="F:catalytic activity"/>
    <property type="evidence" value="ECO:0007669"/>
    <property type="project" value="InterPro"/>
</dbReference>
<dbReference type="InterPro" id="IPR006158">
    <property type="entry name" value="Cobalamin-bd"/>
</dbReference>
<evidence type="ECO:0000259" key="6">
    <source>
        <dbReference type="PROSITE" id="PS51332"/>
    </source>
</evidence>
<dbReference type="InterPro" id="IPR051198">
    <property type="entry name" value="BchE-like"/>
</dbReference>
<sequence length="584" mass="69622">MKILLTTLNSKYIHTALSLRYLHSFCKDTFDNMTIKEYTINHNTDYVLGEIYKGQYDIICFSCYIWNISEILKIVRNLKKVSPRLKIILGGPEVSFDPIDLMEKENAIDYIISGEGEETFKELLDFLINKRGKQNDIKGITYREGNIVIKNADRELMKDLGNIPSPYTEGLEEYKNKIIYYESSRGCPHNCRYCLSSTIKGVRFFPIDRVKRDLSIFLKERVKQVKFVDRTFNVKKSHSLEIMKYIVQNDNGYTNFHFEITADLLDDETLDFLSTVREGLFQFEVGVQTTYDKTMESIDRKVDFKILSQVVKKISSFRNIHLHLDLIAGLPYESFERFKKSFNEVYFLKPEKLQLGFLKLLKGSGIRKDKELYGYIFREEAPYEVLENKYISYKEILKLKMIEEMVEMFYNSHGFQNAIDYIIVNFYEQPADFYHALADFWEEKGYHNISHSKVKLYEILLNFYEENRLDNLDVFREILKFDYLMQGKTSLPNFFLHVELEDFHQRVHAFLHKEENIERYLKKYKGIAVKQIIKKVHFENFKYDIFKIIKNKNERVEERMTTILFDYELDSKVFAKSKYYKVHI</sequence>
<dbReference type="CDD" id="cd01335">
    <property type="entry name" value="Radical_SAM"/>
    <property type="match status" value="1"/>
</dbReference>
<dbReference type="InterPro" id="IPR006638">
    <property type="entry name" value="Elp3/MiaA/NifB-like_rSAM"/>
</dbReference>
<dbReference type="SMART" id="SM00729">
    <property type="entry name" value="Elp3"/>
    <property type="match status" value="1"/>
</dbReference>
<dbReference type="InterPro" id="IPR007197">
    <property type="entry name" value="rSAM"/>
</dbReference>
<dbReference type="Gene3D" id="3.40.50.280">
    <property type="entry name" value="Cobalamin-binding domain"/>
    <property type="match status" value="1"/>
</dbReference>
<organism evidence="8 9">
    <name type="scientific">Crassaminicella thermophila</name>
    <dbReference type="NCBI Taxonomy" id="2599308"/>
    <lineage>
        <taxon>Bacteria</taxon>
        <taxon>Bacillati</taxon>
        <taxon>Bacillota</taxon>
        <taxon>Clostridia</taxon>
        <taxon>Eubacteriales</taxon>
        <taxon>Clostridiaceae</taxon>
        <taxon>Crassaminicella</taxon>
    </lineage>
</organism>
<dbReference type="PANTHER" id="PTHR43409">
    <property type="entry name" value="ANAEROBIC MAGNESIUM-PROTOPORPHYRIN IX MONOMETHYL ESTER CYCLASE-RELATED"/>
    <property type="match status" value="1"/>
</dbReference>
<dbReference type="GO" id="GO:0031419">
    <property type="term" value="F:cobalamin binding"/>
    <property type="evidence" value="ECO:0007669"/>
    <property type="project" value="InterPro"/>
</dbReference>
<dbReference type="GO" id="GO:0046872">
    <property type="term" value="F:metal ion binding"/>
    <property type="evidence" value="ECO:0007669"/>
    <property type="project" value="UniProtKB-KW"/>
</dbReference>
<dbReference type="GO" id="GO:0005829">
    <property type="term" value="C:cytosol"/>
    <property type="evidence" value="ECO:0007669"/>
    <property type="project" value="TreeGrafter"/>
</dbReference>
<dbReference type="EMBL" id="CP042243">
    <property type="protein sequence ID" value="QEK12473.1"/>
    <property type="molecule type" value="Genomic_DNA"/>
</dbReference>
<dbReference type="CDD" id="cd02068">
    <property type="entry name" value="radical_SAM_B12_BD"/>
    <property type="match status" value="1"/>
</dbReference>
<dbReference type="PROSITE" id="PS51918">
    <property type="entry name" value="RADICAL_SAM"/>
    <property type="match status" value="1"/>
</dbReference>
<name>A0A5C0SD71_CRATE</name>
<dbReference type="GO" id="GO:0051539">
    <property type="term" value="F:4 iron, 4 sulfur cluster binding"/>
    <property type="evidence" value="ECO:0007669"/>
    <property type="project" value="UniProtKB-KW"/>
</dbReference>
<keyword evidence="9" id="KW-1185">Reference proteome</keyword>
<evidence type="ECO:0000256" key="2">
    <source>
        <dbReference type="ARBA" id="ARBA00022691"/>
    </source>
</evidence>
<dbReference type="InterPro" id="IPR058240">
    <property type="entry name" value="rSAM_sf"/>
</dbReference>
<dbReference type="SUPFAM" id="SSF52242">
    <property type="entry name" value="Cobalamin (vitamin B12)-binding domain"/>
    <property type="match status" value="1"/>
</dbReference>
<evidence type="ECO:0000256" key="3">
    <source>
        <dbReference type="ARBA" id="ARBA00022723"/>
    </source>
</evidence>
<evidence type="ECO:0000313" key="8">
    <source>
        <dbReference type="EMBL" id="QEK12473.1"/>
    </source>
</evidence>
<evidence type="ECO:0000313" key="9">
    <source>
        <dbReference type="Proteomes" id="UP000324646"/>
    </source>
</evidence>
<dbReference type="SFLD" id="SFLDG01082">
    <property type="entry name" value="B12-binding_domain_containing"/>
    <property type="match status" value="1"/>
</dbReference>
<accession>A0A5C0SD71</accession>
<dbReference type="PANTHER" id="PTHR43409:SF16">
    <property type="entry name" value="SLR0320 PROTEIN"/>
    <property type="match status" value="1"/>
</dbReference>
<keyword evidence="5" id="KW-0411">Iron-sulfur</keyword>
<dbReference type="Pfam" id="PF04055">
    <property type="entry name" value="Radical_SAM"/>
    <property type="match status" value="1"/>
</dbReference>
<protein>
    <submittedName>
        <fullName evidence="8">DUF4080 domain-containing protein</fullName>
    </submittedName>
</protein>
<dbReference type="InterPro" id="IPR025288">
    <property type="entry name" value="DUF4080"/>
</dbReference>
<evidence type="ECO:0000256" key="5">
    <source>
        <dbReference type="ARBA" id="ARBA00023014"/>
    </source>
</evidence>
<proteinExistence type="predicted"/>
<dbReference type="PROSITE" id="PS51332">
    <property type="entry name" value="B12_BINDING"/>
    <property type="match status" value="1"/>
</dbReference>
<dbReference type="OrthoDB" id="9801424at2"/>